<organism evidence="6 7">
    <name type="scientific">Ramlibacter monticola</name>
    <dbReference type="NCBI Taxonomy" id="1926872"/>
    <lineage>
        <taxon>Bacteria</taxon>
        <taxon>Pseudomonadati</taxon>
        <taxon>Pseudomonadota</taxon>
        <taxon>Betaproteobacteria</taxon>
        <taxon>Burkholderiales</taxon>
        <taxon>Comamonadaceae</taxon>
        <taxon>Ramlibacter</taxon>
    </lineage>
</organism>
<gene>
    <name evidence="6" type="ORF">JJ685_03125</name>
</gene>
<keyword evidence="2" id="KW-0805">Transcription regulation</keyword>
<dbReference type="PROSITE" id="PS50931">
    <property type="entry name" value="HTH_LYSR"/>
    <property type="match status" value="1"/>
</dbReference>
<dbReference type="InterPro" id="IPR000847">
    <property type="entry name" value="LysR_HTH_N"/>
</dbReference>
<dbReference type="GO" id="GO:0003700">
    <property type="term" value="F:DNA-binding transcription factor activity"/>
    <property type="evidence" value="ECO:0007669"/>
    <property type="project" value="InterPro"/>
</dbReference>
<dbReference type="CDD" id="cd05466">
    <property type="entry name" value="PBP2_LTTR_substrate"/>
    <property type="match status" value="1"/>
</dbReference>
<dbReference type="Pfam" id="PF03466">
    <property type="entry name" value="LysR_substrate"/>
    <property type="match status" value="1"/>
</dbReference>
<evidence type="ECO:0000256" key="2">
    <source>
        <dbReference type="ARBA" id="ARBA00023015"/>
    </source>
</evidence>
<evidence type="ECO:0000313" key="7">
    <source>
        <dbReference type="Proteomes" id="UP000599109"/>
    </source>
</evidence>
<name>A0A936YU17_9BURK</name>
<comment type="similarity">
    <text evidence="1">Belongs to the LysR transcriptional regulatory family.</text>
</comment>
<comment type="caution">
    <text evidence="6">The sequence shown here is derived from an EMBL/GenBank/DDBJ whole genome shotgun (WGS) entry which is preliminary data.</text>
</comment>
<accession>A0A936YU17</accession>
<evidence type="ECO:0000256" key="4">
    <source>
        <dbReference type="ARBA" id="ARBA00023163"/>
    </source>
</evidence>
<dbReference type="Gene3D" id="3.40.190.290">
    <property type="match status" value="1"/>
</dbReference>
<proteinExistence type="inferred from homology"/>
<dbReference type="FunFam" id="1.10.10.10:FF:000001">
    <property type="entry name" value="LysR family transcriptional regulator"/>
    <property type="match status" value="1"/>
</dbReference>
<keyword evidence="4" id="KW-0804">Transcription</keyword>
<dbReference type="EMBL" id="JAEQNE010000001">
    <property type="protein sequence ID" value="MBL0390129.1"/>
    <property type="molecule type" value="Genomic_DNA"/>
</dbReference>
<dbReference type="AlphaFoldDB" id="A0A936YU17"/>
<reference evidence="6 7" key="1">
    <citation type="journal article" date="2017" name="Int. J. Syst. Evol. Microbiol.">
        <title>Ramlibacter monticola sp. nov., isolated from forest soil.</title>
        <authorList>
            <person name="Chaudhary D.K."/>
            <person name="Kim J."/>
        </authorList>
    </citation>
    <scope>NUCLEOTIDE SEQUENCE [LARGE SCALE GENOMIC DNA]</scope>
    <source>
        <strain evidence="6 7">KACC 19175</strain>
    </source>
</reference>
<dbReference type="InterPro" id="IPR036390">
    <property type="entry name" value="WH_DNA-bd_sf"/>
</dbReference>
<feature type="domain" description="HTH lysR-type" evidence="5">
    <location>
        <begin position="1"/>
        <end position="58"/>
    </location>
</feature>
<dbReference type="PANTHER" id="PTHR30126:SF77">
    <property type="entry name" value="TRANSCRIPTIONAL REGULATORY PROTEIN"/>
    <property type="match status" value="1"/>
</dbReference>
<dbReference type="Gene3D" id="1.10.10.10">
    <property type="entry name" value="Winged helix-like DNA-binding domain superfamily/Winged helix DNA-binding domain"/>
    <property type="match status" value="1"/>
</dbReference>
<dbReference type="PRINTS" id="PR00039">
    <property type="entry name" value="HTHLYSR"/>
</dbReference>
<dbReference type="InterPro" id="IPR036388">
    <property type="entry name" value="WH-like_DNA-bd_sf"/>
</dbReference>
<keyword evidence="7" id="KW-1185">Reference proteome</keyword>
<keyword evidence="3" id="KW-0238">DNA-binding</keyword>
<sequence length="324" mass="36171">MTFKQLEAIFWVARLGGFAQAATKLHATQSAISKRVQELESLFDTPLFDRTLRTARLTDKGEEMLAVAQRLLGERDAAVEQFLRPEVIERRLRLGVTELTAMTWLPRLVQRIEAFYPRVVIEPDVDTSVTLRDKLLADELDIAIVPDAFDDPRCEARRVGELEMAWMCKPGMVDASRPLRMHELARYRLLTQSSKSGVGIMVDRWLGAQGTKLPVALVSNNMLALISMTVSGLGVTYLPWRCLQPMLDSGMLATIKVTPALPVTRYVALYRSDQRSTLIASVTMLAQESCDFTRMFQTDVLPPVMSGAASGASKRGRGVSRRRA</sequence>
<dbReference type="RefSeq" id="WP_201672701.1">
    <property type="nucleotide sequence ID" value="NZ_JAEQNE010000001.1"/>
</dbReference>
<dbReference type="GO" id="GO:0000976">
    <property type="term" value="F:transcription cis-regulatory region binding"/>
    <property type="evidence" value="ECO:0007669"/>
    <property type="project" value="TreeGrafter"/>
</dbReference>
<evidence type="ECO:0000256" key="3">
    <source>
        <dbReference type="ARBA" id="ARBA00023125"/>
    </source>
</evidence>
<dbReference type="SUPFAM" id="SSF46785">
    <property type="entry name" value="Winged helix' DNA-binding domain"/>
    <property type="match status" value="1"/>
</dbReference>
<evidence type="ECO:0000256" key="1">
    <source>
        <dbReference type="ARBA" id="ARBA00009437"/>
    </source>
</evidence>
<dbReference type="InterPro" id="IPR005119">
    <property type="entry name" value="LysR_subst-bd"/>
</dbReference>
<dbReference type="PANTHER" id="PTHR30126">
    <property type="entry name" value="HTH-TYPE TRANSCRIPTIONAL REGULATOR"/>
    <property type="match status" value="1"/>
</dbReference>
<protein>
    <submittedName>
        <fullName evidence="6">LysR family transcriptional regulator</fullName>
    </submittedName>
</protein>
<evidence type="ECO:0000313" key="6">
    <source>
        <dbReference type="EMBL" id="MBL0390129.1"/>
    </source>
</evidence>
<dbReference type="SUPFAM" id="SSF53850">
    <property type="entry name" value="Periplasmic binding protein-like II"/>
    <property type="match status" value="1"/>
</dbReference>
<evidence type="ECO:0000259" key="5">
    <source>
        <dbReference type="PROSITE" id="PS50931"/>
    </source>
</evidence>
<dbReference type="Pfam" id="PF00126">
    <property type="entry name" value="HTH_1"/>
    <property type="match status" value="1"/>
</dbReference>
<dbReference type="Proteomes" id="UP000599109">
    <property type="component" value="Unassembled WGS sequence"/>
</dbReference>